<dbReference type="Gene3D" id="1.10.3060.10">
    <property type="entry name" value="Helical scaffold and wing domains of SecA"/>
    <property type="match status" value="1"/>
</dbReference>
<reference evidence="18 19" key="1">
    <citation type="submission" date="2015-06" db="EMBL/GenBank/DDBJ databases">
        <title>Improved classification and identification of acetic acid bacteria using matrix-assisted laser desorption/ionization time-of-flight mass spectrometry; Gluconobacter nephelii and Gluconobacter uchimurae are later heterotypic synonyms of Gluconobacter japonicus and Gluconobacter oxydans, respectively.</title>
        <authorList>
            <person name="Li L."/>
            <person name="Cleenwerck I."/>
            <person name="De Vuyst L."/>
            <person name="Vandamme P."/>
        </authorList>
    </citation>
    <scope>NUCLEOTIDE SEQUENCE [LARGE SCALE GENOMIC DNA]</scope>
    <source>
        <strain evidence="18 19">LMG 1604</strain>
    </source>
</reference>
<dbReference type="CDD" id="cd18803">
    <property type="entry name" value="SF2_C_secA"/>
    <property type="match status" value="1"/>
</dbReference>
<keyword evidence="7" id="KW-0997">Cell inner membrane</keyword>
<dbReference type="PROSITE" id="PS51196">
    <property type="entry name" value="SECA_MOTOR_DEAD"/>
    <property type="match status" value="1"/>
</dbReference>
<evidence type="ECO:0000256" key="13">
    <source>
        <dbReference type="ARBA" id="ARBA00022967"/>
    </source>
</evidence>
<dbReference type="InterPro" id="IPR011130">
    <property type="entry name" value="SecA_preprotein_X-link_dom"/>
</dbReference>
<keyword evidence="6" id="KW-0963">Cytoplasm</keyword>
<dbReference type="SMART" id="SM00957">
    <property type="entry name" value="SecA_DEAD"/>
    <property type="match status" value="1"/>
</dbReference>
<feature type="domain" description="Helicase C-terminal" evidence="16">
    <location>
        <begin position="174"/>
        <end position="378"/>
    </location>
</feature>
<feature type="domain" description="SecA family profile" evidence="17">
    <location>
        <begin position="1"/>
        <end position="362"/>
    </location>
</feature>
<dbReference type="EMBL" id="LHZZ01000617">
    <property type="protein sequence ID" value="KXV74283.1"/>
    <property type="molecule type" value="Genomic_DNA"/>
</dbReference>
<dbReference type="FunFam" id="1.10.3060.10:FF:000003">
    <property type="entry name" value="Protein translocase subunit SecA"/>
    <property type="match status" value="1"/>
</dbReference>
<comment type="similarity">
    <text evidence="3">Belongs to the SecA family.</text>
</comment>
<accession>A0A149V322</accession>
<dbReference type="Gene3D" id="3.40.50.300">
    <property type="entry name" value="P-loop containing nucleotide triphosphate hydrolases"/>
    <property type="match status" value="2"/>
</dbReference>
<dbReference type="GO" id="GO:0006605">
    <property type="term" value="P:protein targeting"/>
    <property type="evidence" value="ECO:0007669"/>
    <property type="project" value="InterPro"/>
</dbReference>
<dbReference type="InterPro" id="IPR001650">
    <property type="entry name" value="Helicase_C-like"/>
</dbReference>
<dbReference type="Pfam" id="PF02810">
    <property type="entry name" value="SEC-C"/>
    <property type="match status" value="1"/>
</dbReference>
<dbReference type="InterPro" id="IPR020937">
    <property type="entry name" value="SecA_CS"/>
</dbReference>
<evidence type="ECO:0000256" key="9">
    <source>
        <dbReference type="ARBA" id="ARBA00022741"/>
    </source>
</evidence>
<dbReference type="InterPro" id="IPR011115">
    <property type="entry name" value="SecA_DEAD"/>
</dbReference>
<dbReference type="GO" id="GO:0005886">
    <property type="term" value="C:plasma membrane"/>
    <property type="evidence" value="ECO:0007669"/>
    <property type="project" value="UniProtKB-SubCell"/>
</dbReference>
<keyword evidence="13" id="KW-1278">Translocase</keyword>
<dbReference type="InterPro" id="IPR044722">
    <property type="entry name" value="SecA_SF2_C"/>
</dbReference>
<dbReference type="AlphaFoldDB" id="A0A149V322"/>
<proteinExistence type="inferred from homology"/>
<dbReference type="NCBIfam" id="NF009538">
    <property type="entry name" value="PRK12904.1"/>
    <property type="match status" value="1"/>
</dbReference>
<dbReference type="SUPFAM" id="SSF52540">
    <property type="entry name" value="P-loop containing nucleoside triphosphate hydrolases"/>
    <property type="match status" value="1"/>
</dbReference>
<dbReference type="PRINTS" id="PR00906">
    <property type="entry name" value="SECA"/>
</dbReference>
<dbReference type="InterPro" id="IPR027417">
    <property type="entry name" value="P-loop_NTPase"/>
</dbReference>
<evidence type="ECO:0000256" key="15">
    <source>
        <dbReference type="ARBA" id="ARBA00023136"/>
    </source>
</evidence>
<feature type="non-terminal residue" evidence="18">
    <location>
        <position position="1"/>
    </location>
</feature>
<comment type="cofactor">
    <cofactor evidence="1">
        <name>Zn(2+)</name>
        <dbReference type="ChEBI" id="CHEBI:29105"/>
    </cofactor>
</comment>
<comment type="subcellular location">
    <subcellularLocation>
        <location evidence="2">Cell membrane</location>
        <topology evidence="2">Peripheral membrane protein</topology>
        <orientation evidence="2">Cytoplasmic side</orientation>
    </subcellularLocation>
</comment>
<dbReference type="FunFam" id="3.40.50.300:FF:001790">
    <property type="entry name" value="Protein translocase subunit SecA"/>
    <property type="match status" value="1"/>
</dbReference>
<evidence type="ECO:0000256" key="3">
    <source>
        <dbReference type="ARBA" id="ARBA00007650"/>
    </source>
</evidence>
<gene>
    <name evidence="18" type="ORF">AD953_12310</name>
</gene>
<dbReference type="InterPro" id="IPR000185">
    <property type="entry name" value="SecA"/>
</dbReference>
<dbReference type="PATRIC" id="fig|178901.15.peg.3535"/>
<evidence type="ECO:0000256" key="1">
    <source>
        <dbReference type="ARBA" id="ARBA00001947"/>
    </source>
</evidence>
<dbReference type="GO" id="GO:0006886">
    <property type="term" value="P:intracellular protein transport"/>
    <property type="evidence" value="ECO:0007669"/>
    <property type="project" value="InterPro"/>
</dbReference>
<dbReference type="Pfam" id="PF21090">
    <property type="entry name" value="P-loop_SecA"/>
    <property type="match status" value="1"/>
</dbReference>
<evidence type="ECO:0000256" key="10">
    <source>
        <dbReference type="ARBA" id="ARBA00022833"/>
    </source>
</evidence>
<evidence type="ECO:0000259" key="16">
    <source>
        <dbReference type="PROSITE" id="PS51194"/>
    </source>
</evidence>
<dbReference type="PROSITE" id="PS51194">
    <property type="entry name" value="HELICASE_CTER"/>
    <property type="match status" value="1"/>
</dbReference>
<dbReference type="Pfam" id="PF01043">
    <property type="entry name" value="SecA_PP_bind"/>
    <property type="match status" value="1"/>
</dbReference>
<dbReference type="InterPro" id="IPR014018">
    <property type="entry name" value="SecA_motor_DEAD"/>
</dbReference>
<dbReference type="GO" id="GO:0043952">
    <property type="term" value="P:protein transport by the Sec complex"/>
    <property type="evidence" value="ECO:0007669"/>
    <property type="project" value="TreeGrafter"/>
</dbReference>
<evidence type="ECO:0000256" key="12">
    <source>
        <dbReference type="ARBA" id="ARBA00022927"/>
    </source>
</evidence>
<keyword evidence="8" id="KW-0479">Metal-binding</keyword>
<name>A0A149V322_9PROT</name>
<dbReference type="SUPFAM" id="SSF81886">
    <property type="entry name" value="Helical scaffold and wing domains of SecA"/>
    <property type="match status" value="1"/>
</dbReference>
<dbReference type="InterPro" id="IPR036266">
    <property type="entry name" value="SecA_Wing/Scaffold_sf"/>
</dbReference>
<comment type="caution">
    <text evidence="18">The sequence shown here is derived from an EMBL/GenBank/DDBJ whole genome shotgun (WGS) entry which is preliminary data.</text>
</comment>
<dbReference type="Gene3D" id="3.90.1440.10">
    <property type="entry name" value="SecA, preprotein cross-linking domain"/>
    <property type="match status" value="1"/>
</dbReference>
<dbReference type="InterPro" id="IPR004027">
    <property type="entry name" value="SEC_C_motif"/>
</dbReference>
<protein>
    <submittedName>
        <fullName evidence="18">Preprotein translocase subunit SecA</fullName>
    </submittedName>
</protein>
<organism evidence="18 19">
    <name type="scientific">Acetobacter malorum</name>
    <dbReference type="NCBI Taxonomy" id="178901"/>
    <lineage>
        <taxon>Bacteria</taxon>
        <taxon>Pseudomonadati</taxon>
        <taxon>Pseudomonadota</taxon>
        <taxon>Alphaproteobacteria</taxon>
        <taxon>Acetobacterales</taxon>
        <taxon>Acetobacteraceae</taxon>
        <taxon>Acetobacter</taxon>
    </lineage>
</organism>
<dbReference type="RefSeq" id="WP_061491624.1">
    <property type="nucleotide sequence ID" value="NZ_LHZZ01000617.1"/>
</dbReference>
<keyword evidence="12" id="KW-0653">Protein transport</keyword>
<dbReference type="SUPFAM" id="SSF81767">
    <property type="entry name" value="Pre-protein crosslinking domain of SecA"/>
    <property type="match status" value="1"/>
</dbReference>
<evidence type="ECO:0000259" key="17">
    <source>
        <dbReference type="PROSITE" id="PS51196"/>
    </source>
</evidence>
<keyword evidence="9" id="KW-0547">Nucleotide-binding</keyword>
<keyword evidence="11" id="KW-0067">ATP-binding</keyword>
<evidence type="ECO:0000256" key="8">
    <source>
        <dbReference type="ARBA" id="ARBA00022723"/>
    </source>
</evidence>
<dbReference type="GO" id="GO:0005829">
    <property type="term" value="C:cytosol"/>
    <property type="evidence" value="ECO:0007669"/>
    <property type="project" value="TreeGrafter"/>
</dbReference>
<dbReference type="HAMAP" id="MF_01382">
    <property type="entry name" value="SecA"/>
    <property type="match status" value="1"/>
</dbReference>
<evidence type="ECO:0000313" key="19">
    <source>
        <dbReference type="Proteomes" id="UP000075538"/>
    </source>
</evidence>
<evidence type="ECO:0000256" key="6">
    <source>
        <dbReference type="ARBA" id="ARBA00022490"/>
    </source>
</evidence>
<dbReference type="GO" id="GO:0046872">
    <property type="term" value="F:metal ion binding"/>
    <property type="evidence" value="ECO:0007669"/>
    <property type="project" value="UniProtKB-KW"/>
</dbReference>
<dbReference type="InterPro" id="IPR011116">
    <property type="entry name" value="SecA_Wing/Scaffold"/>
</dbReference>
<keyword evidence="4" id="KW-0813">Transport</keyword>
<dbReference type="GO" id="GO:0031522">
    <property type="term" value="C:cell envelope Sec protein transport complex"/>
    <property type="evidence" value="ECO:0007669"/>
    <property type="project" value="TreeGrafter"/>
</dbReference>
<dbReference type="PANTHER" id="PTHR30612">
    <property type="entry name" value="SECA INNER MEMBRANE COMPONENT OF SEC PROTEIN SECRETION SYSTEM"/>
    <property type="match status" value="1"/>
</dbReference>
<dbReference type="PROSITE" id="PS01312">
    <property type="entry name" value="SECA"/>
    <property type="match status" value="1"/>
</dbReference>
<evidence type="ECO:0000256" key="14">
    <source>
        <dbReference type="ARBA" id="ARBA00023010"/>
    </source>
</evidence>
<dbReference type="SMART" id="SM00958">
    <property type="entry name" value="SecA_PP_bind"/>
    <property type="match status" value="1"/>
</dbReference>
<dbReference type="Proteomes" id="UP000075538">
    <property type="component" value="Unassembled WGS sequence"/>
</dbReference>
<dbReference type="GO" id="GO:0017038">
    <property type="term" value="P:protein import"/>
    <property type="evidence" value="ECO:0007669"/>
    <property type="project" value="InterPro"/>
</dbReference>
<dbReference type="PANTHER" id="PTHR30612:SF0">
    <property type="entry name" value="CHLOROPLAST PROTEIN-TRANSPORTING ATPASE"/>
    <property type="match status" value="1"/>
</dbReference>
<evidence type="ECO:0000256" key="5">
    <source>
        <dbReference type="ARBA" id="ARBA00022475"/>
    </source>
</evidence>
<evidence type="ECO:0000256" key="11">
    <source>
        <dbReference type="ARBA" id="ARBA00022840"/>
    </source>
</evidence>
<keyword evidence="10" id="KW-0862">Zinc</keyword>
<evidence type="ECO:0000313" key="18">
    <source>
        <dbReference type="EMBL" id="KXV74283.1"/>
    </source>
</evidence>
<evidence type="ECO:0000256" key="2">
    <source>
        <dbReference type="ARBA" id="ARBA00004413"/>
    </source>
</evidence>
<evidence type="ECO:0000256" key="7">
    <source>
        <dbReference type="ARBA" id="ARBA00022519"/>
    </source>
</evidence>
<dbReference type="InterPro" id="IPR036670">
    <property type="entry name" value="SecA_X-link_sf"/>
</dbReference>
<dbReference type="GO" id="GO:0005524">
    <property type="term" value="F:ATP binding"/>
    <property type="evidence" value="ECO:0007669"/>
    <property type="project" value="UniProtKB-KW"/>
</dbReference>
<evidence type="ECO:0000256" key="4">
    <source>
        <dbReference type="ARBA" id="ARBA00022448"/>
    </source>
</evidence>
<sequence length="655" mass="72874">FDKDEKFRSVVLTDAGSDKVEELLRNAGVLDEGGLYDLHHVAVVHHVQQSLRAHTLFSRDVDYIVRGGKVVIIDEFTGRMMEGRRYSDGLHQALEAKEHVEVQQENQTLASITFQNFFRLYPKLSGMTGTAMTEADEFAEIYKLDVVEIPTNRPVARKDEDDEIYLTEAEKFGAVVKLINTVHERGQPILVGTTSIEKSEALSELLKQEGIPHNVLNARFHEMEAKIVAQAGAPGAITIATNMAGRGTDIKLGGNVEMLIGQELDGMEEGPERDAAERAIRERVARDHDIVKAAGGLFVIGTERHESRRIDNQLRGRAGRQGDPGNSHFFISLQDDLMRIFGSDRMGGMFQKMGMKEGEAIVHPWLSKALERAQKKVEARNFDMRKNTLKYDDVMNDQRKEVYAQRREYMATEDVSGIVNEAREDVVDAMVARHIPEKSFAEQWNVEGLTKAAQETLALDLPIAEWAKEDGMDAEEVANRISQAAIQAQAARAANLGPDLMRFIEKQVLMTTYDGVWKEHLHALDQLRQGIGLRAYGQKDPLNEYKHEAFQLFTIMLEEMRERVVSLMARVEVAPQETVDPFANTAEIHASPEIPGFASEAGPGLSPGAAPEMATPIGASAIMPDDPSSWGETPRNAPCPCGSGKKYKHCHGRLV</sequence>
<keyword evidence="5" id="KW-1003">Cell membrane</keyword>
<dbReference type="Gene3D" id="3.10.450.50">
    <property type="match status" value="1"/>
</dbReference>
<keyword evidence="15" id="KW-0472">Membrane</keyword>
<keyword evidence="14" id="KW-0811">Translocation</keyword>
<dbReference type="FunFam" id="3.90.1440.10:FF:000001">
    <property type="entry name" value="Preprotein translocase subunit SecA"/>
    <property type="match status" value="1"/>
</dbReference>
<dbReference type="Pfam" id="PF07516">
    <property type="entry name" value="SecA_SW"/>
    <property type="match status" value="1"/>
</dbReference>